<feature type="compositionally biased region" description="Polar residues" evidence="8">
    <location>
        <begin position="175"/>
        <end position="210"/>
    </location>
</feature>
<feature type="compositionally biased region" description="Polar residues" evidence="8">
    <location>
        <begin position="322"/>
        <end position="346"/>
    </location>
</feature>
<evidence type="ECO:0000256" key="4">
    <source>
        <dbReference type="ARBA" id="ARBA00022687"/>
    </source>
</evidence>
<evidence type="ECO:0000256" key="3">
    <source>
        <dbReference type="ARBA" id="ARBA00022490"/>
    </source>
</evidence>
<name>A0AAV6V1N8_9ARAC</name>
<evidence type="ECO:0000256" key="1">
    <source>
        <dbReference type="ARBA" id="ARBA00007081"/>
    </source>
</evidence>
<comment type="caution">
    <text evidence="9">The sequence shown here is derived from an EMBL/GenBank/DDBJ whole genome shotgun (WGS) entry which is preliminary data.</text>
</comment>
<feature type="region of interest" description="Disordered" evidence="8">
    <location>
        <begin position="315"/>
        <end position="351"/>
    </location>
</feature>
<dbReference type="PANTHER" id="PTHR22611">
    <property type="entry name" value="PROTEIN NAKED CUTICLE"/>
    <property type="match status" value="1"/>
</dbReference>
<evidence type="ECO:0000313" key="10">
    <source>
        <dbReference type="Proteomes" id="UP000827092"/>
    </source>
</evidence>
<feature type="region of interest" description="Disordered" evidence="8">
    <location>
        <begin position="364"/>
        <end position="388"/>
    </location>
</feature>
<dbReference type="GO" id="GO:0046872">
    <property type="term" value="F:metal ion binding"/>
    <property type="evidence" value="ECO:0007669"/>
    <property type="project" value="UniProtKB-KW"/>
</dbReference>
<evidence type="ECO:0000256" key="5">
    <source>
        <dbReference type="ARBA" id="ARBA00022723"/>
    </source>
</evidence>
<keyword evidence="2 7" id="KW-1003">Cell membrane</keyword>
<evidence type="ECO:0000313" key="9">
    <source>
        <dbReference type="EMBL" id="KAG8190252.1"/>
    </source>
</evidence>
<dbReference type="EMBL" id="JAFNEN010000190">
    <property type="protein sequence ID" value="KAG8190252.1"/>
    <property type="molecule type" value="Genomic_DNA"/>
</dbReference>
<proteinExistence type="inferred from homology"/>
<keyword evidence="5" id="KW-0479">Metal-binding</keyword>
<evidence type="ECO:0000256" key="8">
    <source>
        <dbReference type="SAM" id="MobiDB-lite"/>
    </source>
</evidence>
<dbReference type="GO" id="GO:0016055">
    <property type="term" value="P:Wnt signaling pathway"/>
    <property type="evidence" value="ECO:0007669"/>
    <property type="project" value="UniProtKB-UniRule"/>
</dbReference>
<dbReference type="Proteomes" id="UP000827092">
    <property type="component" value="Unassembled WGS sequence"/>
</dbReference>
<dbReference type="GO" id="GO:0005737">
    <property type="term" value="C:cytoplasm"/>
    <property type="evidence" value="ECO:0007669"/>
    <property type="project" value="UniProtKB-SubCell"/>
</dbReference>
<keyword evidence="3" id="KW-0963">Cytoplasm</keyword>
<dbReference type="PANTHER" id="PTHR22611:SF9">
    <property type="entry name" value="PROTEIN NAKED CUTICLE"/>
    <property type="match status" value="1"/>
</dbReference>
<keyword evidence="4 7" id="KW-0879">Wnt signaling pathway</keyword>
<dbReference type="GO" id="GO:0090090">
    <property type="term" value="P:negative regulation of canonical Wnt signaling pathway"/>
    <property type="evidence" value="ECO:0007669"/>
    <property type="project" value="UniProtKB-ARBA"/>
</dbReference>
<keyword evidence="10" id="KW-1185">Reference proteome</keyword>
<organism evidence="9 10">
    <name type="scientific">Oedothorax gibbosus</name>
    <dbReference type="NCBI Taxonomy" id="931172"/>
    <lineage>
        <taxon>Eukaryota</taxon>
        <taxon>Metazoa</taxon>
        <taxon>Ecdysozoa</taxon>
        <taxon>Arthropoda</taxon>
        <taxon>Chelicerata</taxon>
        <taxon>Arachnida</taxon>
        <taxon>Araneae</taxon>
        <taxon>Araneomorphae</taxon>
        <taxon>Entelegynae</taxon>
        <taxon>Araneoidea</taxon>
        <taxon>Linyphiidae</taxon>
        <taxon>Erigoninae</taxon>
        <taxon>Oedothorax</taxon>
    </lineage>
</organism>
<feature type="compositionally biased region" description="Polar residues" evidence="8">
    <location>
        <begin position="218"/>
        <end position="233"/>
    </location>
</feature>
<protein>
    <recommendedName>
        <fullName evidence="7">Protein naked cuticle homolog</fullName>
    </recommendedName>
</protein>
<evidence type="ECO:0000256" key="7">
    <source>
        <dbReference type="RuleBase" id="RU367060"/>
    </source>
</evidence>
<comment type="subcellular location">
    <subcellularLocation>
        <location evidence="7">Cell membrane</location>
    </subcellularLocation>
    <subcellularLocation>
        <location evidence="7">Cytoplasm</location>
    </subcellularLocation>
</comment>
<dbReference type="InterPro" id="IPR040140">
    <property type="entry name" value="Nkd-like"/>
</dbReference>
<dbReference type="GO" id="GO:0005886">
    <property type="term" value="C:plasma membrane"/>
    <property type="evidence" value="ECO:0007669"/>
    <property type="project" value="UniProtKB-SubCell"/>
</dbReference>
<evidence type="ECO:0000256" key="6">
    <source>
        <dbReference type="ARBA" id="ARBA00023136"/>
    </source>
</evidence>
<accession>A0AAV6V1N8</accession>
<dbReference type="AlphaFoldDB" id="A0AAV6V1N8"/>
<keyword evidence="6" id="KW-0472">Membrane</keyword>
<evidence type="ECO:0000256" key="2">
    <source>
        <dbReference type="ARBA" id="ARBA00022475"/>
    </source>
</evidence>
<sequence length="561" mass="64650">MSSILGKIPKFTLKLPSALAKAGRTMSECPLELSFSLCDDGSCIKSKNEEQIPLQVKLPQDPEKPETLLLINNETPEKAEEETSEKQDNMEVTCSVSVDGQEKQEFSFTLYDFDTCDRSNKQDIEKVVVRSICEALNKTLKLPPSGSRTIKVKLAISPDSSKDIDTKEQLAETWASHSKATSPIKQPQTNDCCSAQSANTTSTYLPSSCSAEKPPKYTSPSMTRSPHLSQKSPANVRAMPSPKLRPARCRPNKSDQKNNLRERLQMRMHASDNRHQLEDFGQNYDEEIEHHHKYPSSRDHLPECRDRRNHYLDLAGIESPKRNNLSQPNQRSDSPTYDETQQPNSRSEPRYMCPYRLLDRSHQCSKPNRTRECPGSVPSPLKKHPNYQSKFNSPLLYRKVNLDHHQDDLLNLDYDLSELVPEAKFDWEKPHHRRSKSYDLYENNVTNPGGFYSPKLKPKNNQNWASILEGQKLANNQMPSSPGHHQFRHRHRDRERQRAMQQVASWIAREHSSSNPKADAAKHFVRNSIVPNSPHKQLVERYEHHHLHEHVHHHYHHFVEF</sequence>
<comment type="function">
    <text evidence="7">Cell autonomous antagonist of the canonical Wnt signaling pathway.</text>
</comment>
<gene>
    <name evidence="9" type="ORF">JTE90_001336</name>
</gene>
<reference evidence="9 10" key="1">
    <citation type="journal article" date="2022" name="Nat. Ecol. Evol.">
        <title>A masculinizing supergene underlies an exaggerated male reproductive morph in a spider.</title>
        <authorList>
            <person name="Hendrickx F."/>
            <person name="De Corte Z."/>
            <person name="Sonet G."/>
            <person name="Van Belleghem S.M."/>
            <person name="Kostlbacher S."/>
            <person name="Vangestel C."/>
        </authorList>
    </citation>
    <scope>NUCLEOTIDE SEQUENCE [LARGE SCALE GENOMIC DNA]</scope>
    <source>
        <strain evidence="9">W744_W776</strain>
    </source>
</reference>
<comment type="similarity">
    <text evidence="1 7">Belongs to the NKD family.</text>
</comment>
<feature type="region of interest" description="Disordered" evidence="8">
    <location>
        <begin position="163"/>
        <end position="259"/>
    </location>
</feature>